<dbReference type="Gramene" id="Kaladp0039s0576.1.v1.1">
    <property type="protein sequence ID" value="Kaladp0039s0576.1.v1.1.CDS.1"/>
    <property type="gene ID" value="Kaladp0039s0576.v1.1"/>
</dbReference>
<organism evidence="2 3">
    <name type="scientific">Kalanchoe fedtschenkoi</name>
    <name type="common">Lavender scallops</name>
    <name type="synonym">South American air plant</name>
    <dbReference type="NCBI Taxonomy" id="63787"/>
    <lineage>
        <taxon>Eukaryota</taxon>
        <taxon>Viridiplantae</taxon>
        <taxon>Streptophyta</taxon>
        <taxon>Embryophyta</taxon>
        <taxon>Tracheophyta</taxon>
        <taxon>Spermatophyta</taxon>
        <taxon>Magnoliopsida</taxon>
        <taxon>eudicotyledons</taxon>
        <taxon>Gunneridae</taxon>
        <taxon>Pentapetalae</taxon>
        <taxon>Saxifragales</taxon>
        <taxon>Crassulaceae</taxon>
        <taxon>Kalanchoe</taxon>
    </lineage>
</organism>
<dbReference type="EnsemblPlants" id="Kaladp0039s0576.1.v1.1">
    <property type="protein sequence ID" value="Kaladp0039s0576.1.v1.1.CDS.1"/>
    <property type="gene ID" value="Kaladp0039s0576.v1.1"/>
</dbReference>
<name>A0A7N0TKQ9_KALFE</name>
<reference evidence="2" key="1">
    <citation type="submission" date="2021-01" db="UniProtKB">
        <authorList>
            <consortium name="EnsemblPlants"/>
        </authorList>
    </citation>
    <scope>IDENTIFICATION</scope>
</reference>
<feature type="region of interest" description="Disordered" evidence="1">
    <location>
        <begin position="57"/>
        <end position="128"/>
    </location>
</feature>
<dbReference type="Proteomes" id="UP000594263">
    <property type="component" value="Unplaced"/>
</dbReference>
<sequence length="128" mass="14293">MVNSVKVSCGSMNDLIQSTNGLKGVQPDRIVSILKKIHLIFHVRSLKPYHGDVEDLIRRESSRPPPSILTRRSGPHRVKAGSEEAHRSTTHRIFSLFEETTSKGGELGTPLSSCEKSRTRYKTSMGHQ</sequence>
<accession>A0A7N0TKQ9</accession>
<evidence type="ECO:0000256" key="1">
    <source>
        <dbReference type="SAM" id="MobiDB-lite"/>
    </source>
</evidence>
<evidence type="ECO:0000313" key="2">
    <source>
        <dbReference type="EnsemblPlants" id="Kaladp0039s0576.1.v1.1.CDS.1"/>
    </source>
</evidence>
<evidence type="ECO:0000313" key="3">
    <source>
        <dbReference type="Proteomes" id="UP000594263"/>
    </source>
</evidence>
<keyword evidence="3" id="KW-1185">Reference proteome</keyword>
<protein>
    <submittedName>
        <fullName evidence="2">Uncharacterized protein</fullName>
    </submittedName>
</protein>
<dbReference type="AlphaFoldDB" id="A0A7N0TKQ9"/>
<proteinExistence type="predicted"/>